<organism evidence="4 5">
    <name type="scientific">Hyella patelloides LEGE 07179</name>
    <dbReference type="NCBI Taxonomy" id="945734"/>
    <lineage>
        <taxon>Bacteria</taxon>
        <taxon>Bacillati</taxon>
        <taxon>Cyanobacteriota</taxon>
        <taxon>Cyanophyceae</taxon>
        <taxon>Pleurocapsales</taxon>
        <taxon>Hyellaceae</taxon>
        <taxon>Hyella</taxon>
    </lineage>
</organism>
<feature type="transmembrane region" description="Helical" evidence="2">
    <location>
        <begin position="104"/>
        <end position="137"/>
    </location>
</feature>
<name>A0A563W416_9CYAN</name>
<evidence type="ECO:0000256" key="1">
    <source>
        <dbReference type="ARBA" id="ARBA00007362"/>
    </source>
</evidence>
<feature type="transmembrane region" description="Helical" evidence="2">
    <location>
        <begin position="216"/>
        <end position="238"/>
    </location>
</feature>
<feature type="transmembrane region" description="Helical" evidence="2">
    <location>
        <begin position="64"/>
        <end position="84"/>
    </location>
</feature>
<keyword evidence="2" id="KW-0812">Transmembrane</keyword>
<feature type="transmembrane region" description="Helical" evidence="2">
    <location>
        <begin position="149"/>
        <end position="172"/>
    </location>
</feature>
<feature type="transmembrane region" description="Helical" evidence="2">
    <location>
        <begin position="184"/>
        <end position="204"/>
    </location>
</feature>
<dbReference type="Pfam" id="PF00892">
    <property type="entry name" value="EamA"/>
    <property type="match status" value="2"/>
</dbReference>
<dbReference type="GO" id="GO:0016020">
    <property type="term" value="C:membrane"/>
    <property type="evidence" value="ECO:0007669"/>
    <property type="project" value="InterPro"/>
</dbReference>
<keyword evidence="2" id="KW-1133">Transmembrane helix</keyword>
<dbReference type="SUPFAM" id="SSF103481">
    <property type="entry name" value="Multidrug resistance efflux transporter EmrE"/>
    <property type="match status" value="2"/>
</dbReference>
<dbReference type="OrthoDB" id="6235706at2"/>
<keyword evidence="5" id="KW-1185">Reference proteome</keyword>
<dbReference type="InterPro" id="IPR037185">
    <property type="entry name" value="EmrE-like"/>
</dbReference>
<feature type="transmembrane region" description="Helical" evidence="2">
    <location>
        <begin position="250"/>
        <end position="268"/>
    </location>
</feature>
<feature type="transmembrane region" description="Helical" evidence="2">
    <location>
        <begin position="275"/>
        <end position="293"/>
    </location>
</feature>
<dbReference type="RefSeq" id="WP_144867781.1">
    <property type="nucleotide sequence ID" value="NZ_LR213837.1"/>
</dbReference>
<evidence type="ECO:0000259" key="3">
    <source>
        <dbReference type="Pfam" id="PF00892"/>
    </source>
</evidence>
<protein>
    <recommendedName>
        <fullName evidence="3">EamA domain-containing protein</fullName>
    </recommendedName>
</protein>
<dbReference type="PANTHER" id="PTHR22911:SF137">
    <property type="entry name" value="SOLUTE CARRIER FAMILY 35 MEMBER G2-RELATED"/>
    <property type="match status" value="1"/>
</dbReference>
<accession>A0A563W416</accession>
<evidence type="ECO:0000256" key="2">
    <source>
        <dbReference type="SAM" id="Phobius"/>
    </source>
</evidence>
<dbReference type="InterPro" id="IPR000620">
    <property type="entry name" value="EamA_dom"/>
</dbReference>
<reference evidence="4 5" key="1">
    <citation type="submission" date="2019-01" db="EMBL/GenBank/DDBJ databases">
        <authorList>
            <person name="Brito A."/>
        </authorList>
    </citation>
    <scope>NUCLEOTIDE SEQUENCE [LARGE SCALE GENOMIC DNA]</scope>
    <source>
        <strain evidence="4">1</strain>
    </source>
</reference>
<dbReference type="AlphaFoldDB" id="A0A563W416"/>
<proteinExistence type="inferred from homology"/>
<feature type="transmembrane region" description="Helical" evidence="2">
    <location>
        <begin position="35"/>
        <end position="52"/>
    </location>
</feature>
<evidence type="ECO:0000313" key="5">
    <source>
        <dbReference type="Proteomes" id="UP000320055"/>
    </source>
</evidence>
<sequence>MIGEIAALTAALLWALSSIVYGVLGQKIPPLQLNFLKGIVAIVLIVFTLGIQRVEFTLIAPLPLAILALSGLVGIGLGDTAYFLALNNLGARKTLLLETLSPPLGAFLAFIILGEIISPVAWCGILLTLLGVVWVISERTIDSHIRNRYGIIWAILAAIAQSVGAVLSRFALIDSGISPLESSLIRLAAGTAIAILLMQIPAFSATQSLKKTIKGFSWRTVGIIILAAFGSTYLGIWLQQISLKFSPTGIAQTLLATSPLFIIPIAFIMGDKVTLRSFFGVIIAIAGISLLFIRGI</sequence>
<evidence type="ECO:0000313" key="4">
    <source>
        <dbReference type="EMBL" id="VEP18428.1"/>
    </source>
</evidence>
<dbReference type="EMBL" id="CAACVJ010000686">
    <property type="protein sequence ID" value="VEP18428.1"/>
    <property type="molecule type" value="Genomic_DNA"/>
</dbReference>
<comment type="similarity">
    <text evidence="1">Belongs to the EamA transporter family.</text>
</comment>
<gene>
    <name evidence="4" type="ORF">H1P_790012</name>
</gene>
<dbReference type="Proteomes" id="UP000320055">
    <property type="component" value="Unassembled WGS sequence"/>
</dbReference>
<feature type="domain" description="EamA" evidence="3">
    <location>
        <begin position="1"/>
        <end position="136"/>
    </location>
</feature>
<dbReference type="PANTHER" id="PTHR22911">
    <property type="entry name" value="ACYL-MALONYL CONDENSING ENZYME-RELATED"/>
    <property type="match status" value="1"/>
</dbReference>
<feature type="domain" description="EamA" evidence="3">
    <location>
        <begin position="149"/>
        <end position="292"/>
    </location>
</feature>
<keyword evidence="2" id="KW-0472">Membrane</keyword>